<dbReference type="Proteomes" id="UP001597295">
    <property type="component" value="Unassembled WGS sequence"/>
</dbReference>
<evidence type="ECO:0000256" key="1">
    <source>
        <dbReference type="ARBA" id="ARBA00023015"/>
    </source>
</evidence>
<dbReference type="CDD" id="cd00093">
    <property type="entry name" value="HTH_XRE"/>
    <property type="match status" value="1"/>
</dbReference>
<gene>
    <name evidence="5" type="ORF">ACFSM5_05805</name>
</gene>
<dbReference type="InterPro" id="IPR010982">
    <property type="entry name" value="Lambda_DNA-bd_dom_sf"/>
</dbReference>
<evidence type="ECO:0000313" key="5">
    <source>
        <dbReference type="EMBL" id="MFD2262396.1"/>
    </source>
</evidence>
<organism evidence="5 6">
    <name type="scientific">Lacibacterium aquatile</name>
    <dbReference type="NCBI Taxonomy" id="1168082"/>
    <lineage>
        <taxon>Bacteria</taxon>
        <taxon>Pseudomonadati</taxon>
        <taxon>Pseudomonadota</taxon>
        <taxon>Alphaproteobacteria</taxon>
        <taxon>Rhodospirillales</taxon>
        <taxon>Rhodospirillaceae</taxon>
    </lineage>
</organism>
<evidence type="ECO:0000313" key="6">
    <source>
        <dbReference type="Proteomes" id="UP001597295"/>
    </source>
</evidence>
<dbReference type="PANTHER" id="PTHR46797">
    <property type="entry name" value="HTH-TYPE TRANSCRIPTIONAL REGULATOR"/>
    <property type="match status" value="1"/>
</dbReference>
<dbReference type="RefSeq" id="WP_379875345.1">
    <property type="nucleotide sequence ID" value="NZ_JBHUIP010000004.1"/>
</dbReference>
<dbReference type="PANTHER" id="PTHR46797:SF23">
    <property type="entry name" value="HTH-TYPE TRANSCRIPTIONAL REGULATOR SUTR"/>
    <property type="match status" value="1"/>
</dbReference>
<feature type="domain" description="HTH cro/C1-type" evidence="4">
    <location>
        <begin position="17"/>
        <end position="71"/>
    </location>
</feature>
<protein>
    <submittedName>
        <fullName evidence="5">Helix-turn-helix domain-containing protein</fullName>
    </submittedName>
</protein>
<keyword evidence="3" id="KW-0804">Transcription</keyword>
<accession>A0ABW5DR81</accession>
<keyword evidence="6" id="KW-1185">Reference proteome</keyword>
<comment type="caution">
    <text evidence="5">The sequence shown here is derived from an EMBL/GenBank/DDBJ whole genome shotgun (WGS) entry which is preliminary data.</text>
</comment>
<dbReference type="Pfam" id="PF01381">
    <property type="entry name" value="HTH_3"/>
    <property type="match status" value="1"/>
</dbReference>
<sequence length="75" mass="8274">MQSLDDSRLLVRIGAAVRARRKECGLSQHQLALLSGLDRTFVGGVERGERNLSVITLHQISKALDASITLFLQDK</sequence>
<evidence type="ECO:0000259" key="4">
    <source>
        <dbReference type="PROSITE" id="PS50943"/>
    </source>
</evidence>
<dbReference type="EMBL" id="JBHUIP010000004">
    <property type="protein sequence ID" value="MFD2262396.1"/>
    <property type="molecule type" value="Genomic_DNA"/>
</dbReference>
<dbReference type="SUPFAM" id="SSF47413">
    <property type="entry name" value="lambda repressor-like DNA-binding domains"/>
    <property type="match status" value="1"/>
</dbReference>
<dbReference type="SMART" id="SM00530">
    <property type="entry name" value="HTH_XRE"/>
    <property type="match status" value="1"/>
</dbReference>
<name>A0ABW5DR81_9PROT</name>
<dbReference type="InterPro" id="IPR050807">
    <property type="entry name" value="TransReg_Diox_bact_type"/>
</dbReference>
<proteinExistence type="predicted"/>
<evidence type="ECO:0000256" key="2">
    <source>
        <dbReference type="ARBA" id="ARBA00023125"/>
    </source>
</evidence>
<evidence type="ECO:0000256" key="3">
    <source>
        <dbReference type="ARBA" id="ARBA00023163"/>
    </source>
</evidence>
<dbReference type="InterPro" id="IPR001387">
    <property type="entry name" value="Cro/C1-type_HTH"/>
</dbReference>
<keyword evidence="2" id="KW-0238">DNA-binding</keyword>
<dbReference type="PROSITE" id="PS50943">
    <property type="entry name" value="HTH_CROC1"/>
    <property type="match status" value="1"/>
</dbReference>
<reference evidence="6" key="1">
    <citation type="journal article" date="2019" name="Int. J. Syst. Evol. Microbiol.">
        <title>The Global Catalogue of Microorganisms (GCM) 10K type strain sequencing project: providing services to taxonomists for standard genome sequencing and annotation.</title>
        <authorList>
            <consortium name="The Broad Institute Genomics Platform"/>
            <consortium name="The Broad Institute Genome Sequencing Center for Infectious Disease"/>
            <person name="Wu L."/>
            <person name="Ma J."/>
        </authorList>
    </citation>
    <scope>NUCLEOTIDE SEQUENCE [LARGE SCALE GENOMIC DNA]</scope>
    <source>
        <strain evidence="6">CGMCC 1.19062</strain>
    </source>
</reference>
<dbReference type="Gene3D" id="1.10.260.40">
    <property type="entry name" value="lambda repressor-like DNA-binding domains"/>
    <property type="match status" value="1"/>
</dbReference>
<keyword evidence="1" id="KW-0805">Transcription regulation</keyword>